<comment type="caution">
    <text evidence="2">The sequence shown here is derived from an EMBL/GenBank/DDBJ whole genome shotgun (WGS) entry which is preliminary data.</text>
</comment>
<dbReference type="Proteomes" id="UP000287651">
    <property type="component" value="Unassembled WGS sequence"/>
</dbReference>
<accession>A0A426ZFE4</accession>
<reference evidence="2 3" key="1">
    <citation type="journal article" date="2014" name="Agronomy (Basel)">
        <title>A Draft Genome Sequence for Ensete ventricosum, the Drought-Tolerant Tree Against Hunger.</title>
        <authorList>
            <person name="Harrison J."/>
            <person name="Moore K.A."/>
            <person name="Paszkiewicz K."/>
            <person name="Jones T."/>
            <person name="Grant M."/>
            <person name="Ambacheew D."/>
            <person name="Muzemil S."/>
            <person name="Studholme D.J."/>
        </authorList>
    </citation>
    <scope>NUCLEOTIDE SEQUENCE [LARGE SCALE GENOMIC DNA]</scope>
</reference>
<gene>
    <name evidence="2" type="ORF">B296_00043270</name>
</gene>
<evidence type="ECO:0000313" key="3">
    <source>
        <dbReference type="Proteomes" id="UP000287651"/>
    </source>
</evidence>
<dbReference type="EMBL" id="AMZH03006895">
    <property type="protein sequence ID" value="RRT62686.1"/>
    <property type="molecule type" value="Genomic_DNA"/>
</dbReference>
<evidence type="ECO:0000256" key="1">
    <source>
        <dbReference type="SAM" id="MobiDB-lite"/>
    </source>
</evidence>
<organism evidence="2 3">
    <name type="scientific">Ensete ventricosum</name>
    <name type="common">Abyssinian banana</name>
    <name type="synonym">Musa ensete</name>
    <dbReference type="NCBI Taxonomy" id="4639"/>
    <lineage>
        <taxon>Eukaryota</taxon>
        <taxon>Viridiplantae</taxon>
        <taxon>Streptophyta</taxon>
        <taxon>Embryophyta</taxon>
        <taxon>Tracheophyta</taxon>
        <taxon>Spermatophyta</taxon>
        <taxon>Magnoliopsida</taxon>
        <taxon>Liliopsida</taxon>
        <taxon>Zingiberales</taxon>
        <taxon>Musaceae</taxon>
        <taxon>Ensete</taxon>
    </lineage>
</organism>
<proteinExistence type="predicted"/>
<sequence>MITVQATPGLIFNYNQPRDTQAIDQNVVDELHAARSRGLGRGIGQPVGAFTASGSCASLHHLARDPIKKPIETHPNGRRTQSKVQDRKRAKRSNFEHHGSFEDAEESLPAGDEVSPFCAVGSGRRLITRGASLNGRFVHWWRRLTTPRRWRSGRRKQW</sequence>
<feature type="region of interest" description="Disordered" evidence="1">
    <location>
        <begin position="61"/>
        <end position="108"/>
    </location>
</feature>
<feature type="compositionally biased region" description="Basic residues" evidence="1">
    <location>
        <begin position="76"/>
        <end position="92"/>
    </location>
</feature>
<protein>
    <submittedName>
        <fullName evidence="2">Uncharacterized protein</fullName>
    </submittedName>
</protein>
<dbReference type="AlphaFoldDB" id="A0A426ZFE4"/>
<feature type="non-terminal residue" evidence="2">
    <location>
        <position position="158"/>
    </location>
</feature>
<evidence type="ECO:0000313" key="2">
    <source>
        <dbReference type="EMBL" id="RRT62686.1"/>
    </source>
</evidence>
<name>A0A426ZFE4_ENSVE</name>
<feature type="compositionally biased region" description="Basic and acidic residues" evidence="1">
    <location>
        <begin position="62"/>
        <end position="72"/>
    </location>
</feature>